<feature type="domain" description="EthD" evidence="1">
    <location>
        <begin position="13"/>
        <end position="84"/>
    </location>
</feature>
<evidence type="ECO:0000313" key="2">
    <source>
        <dbReference type="EMBL" id="APL96064.1"/>
    </source>
</evidence>
<reference evidence="2 3" key="1">
    <citation type="journal article" date="2012" name="J. Bacteriol.">
        <title>Genome sequence of Sphingobium indicum B90A, a hexachlorocyclohexane-degrading bacterium.</title>
        <authorList>
            <person name="Anand S."/>
            <person name="Sangwan N."/>
            <person name="Lata P."/>
            <person name="Kaur J."/>
            <person name="Dua A."/>
            <person name="Singh A.K."/>
            <person name="Verma M."/>
            <person name="Kaur J."/>
            <person name="Khurana J.P."/>
            <person name="Khurana P."/>
            <person name="Mathur S."/>
            <person name="Lal R."/>
        </authorList>
    </citation>
    <scope>NUCLEOTIDE SEQUENCE [LARGE SCALE GENOMIC DNA]</scope>
    <source>
        <strain evidence="3">DSM 16412 / CCM 7286 / MTCC 6364 / B90A</strain>
    </source>
</reference>
<dbReference type="KEGG" id="sinb:SIDU_16945"/>
<dbReference type="Gene3D" id="3.30.70.100">
    <property type="match status" value="1"/>
</dbReference>
<accession>A0A1L5BT70</accession>
<dbReference type="EMBL" id="CP013070">
    <property type="protein sequence ID" value="APL96064.1"/>
    <property type="molecule type" value="Genomic_DNA"/>
</dbReference>
<name>A0A1L5BT70_SPHIB</name>
<evidence type="ECO:0000259" key="1">
    <source>
        <dbReference type="Pfam" id="PF07110"/>
    </source>
</evidence>
<dbReference type="AlphaFoldDB" id="A0A1L5BT70"/>
<dbReference type="SUPFAM" id="SSF54909">
    <property type="entry name" value="Dimeric alpha+beta barrel"/>
    <property type="match status" value="1"/>
</dbReference>
<organism evidence="2 3">
    <name type="scientific">Sphingobium indicum (strain DSM 16412 / CCM 7286 / MTCC 6364 / B90A)</name>
    <dbReference type="NCBI Taxonomy" id="861109"/>
    <lineage>
        <taxon>Bacteria</taxon>
        <taxon>Pseudomonadati</taxon>
        <taxon>Pseudomonadota</taxon>
        <taxon>Alphaproteobacteria</taxon>
        <taxon>Sphingomonadales</taxon>
        <taxon>Sphingomonadaceae</taxon>
        <taxon>Sphingobium</taxon>
    </lineage>
</organism>
<sequence length="112" mass="12171">MAVSMVVLASRPQDWTQERFTTWWRGPHADAARVLPGLIAYRHGAVTKDYDNPEAPGWDGHAVLTFADQAALDAAFASPEWKAATAQTKGMGGRRIILITDEVDLLAGDNHG</sequence>
<gene>
    <name evidence="2" type="ORF">SIDU_16945</name>
</gene>
<dbReference type="Proteomes" id="UP000004550">
    <property type="component" value="Chromosome"/>
</dbReference>
<dbReference type="GO" id="GO:0016491">
    <property type="term" value="F:oxidoreductase activity"/>
    <property type="evidence" value="ECO:0007669"/>
    <property type="project" value="InterPro"/>
</dbReference>
<protein>
    <submittedName>
        <fullName evidence="2">Ethyl tert-butyl ether degradation protein EthD</fullName>
    </submittedName>
</protein>
<dbReference type="InterPro" id="IPR009799">
    <property type="entry name" value="EthD_dom"/>
</dbReference>
<dbReference type="Pfam" id="PF07110">
    <property type="entry name" value="EthD"/>
    <property type="match status" value="1"/>
</dbReference>
<evidence type="ECO:0000313" key="3">
    <source>
        <dbReference type="Proteomes" id="UP000004550"/>
    </source>
</evidence>
<proteinExistence type="predicted"/>
<dbReference type="InterPro" id="IPR011008">
    <property type="entry name" value="Dimeric_a/b-barrel"/>
</dbReference>
<dbReference type="NCBIfam" id="TIGR02118">
    <property type="entry name" value="EthD family reductase"/>
    <property type="match status" value="1"/>
</dbReference>
<dbReference type="RefSeq" id="WP_007682877.1">
    <property type="nucleotide sequence ID" value="NZ_CP013070.1"/>
</dbReference>